<dbReference type="Pfam" id="PF26642">
    <property type="entry name" value="XAC0095_dom"/>
    <property type="match status" value="1"/>
</dbReference>
<evidence type="ECO:0000259" key="1">
    <source>
        <dbReference type="Pfam" id="PF26642"/>
    </source>
</evidence>
<proteinExistence type="predicted"/>
<dbReference type="STRING" id="56458.SB85_07220"/>
<protein>
    <recommendedName>
        <fullName evidence="1">XAC0095-like domain-containing protein</fullName>
    </recommendedName>
</protein>
<accession>A0A2P5Z3A0</accession>
<dbReference type="Proteomes" id="UP000247346">
    <property type="component" value="Unassembled WGS sequence"/>
</dbReference>
<dbReference type="InterPro" id="IPR058099">
    <property type="entry name" value="T3SS_XAC0095_dom"/>
</dbReference>
<evidence type="ECO:0000313" key="2">
    <source>
        <dbReference type="EMBL" id="PPU82210.1"/>
    </source>
</evidence>
<name>A0A2P5Z3A0_9XANT</name>
<organism evidence="2 3">
    <name type="scientific">Xanthomonas sacchari</name>
    <dbReference type="NCBI Taxonomy" id="56458"/>
    <lineage>
        <taxon>Bacteria</taxon>
        <taxon>Pseudomonadati</taxon>
        <taxon>Pseudomonadota</taxon>
        <taxon>Gammaproteobacteria</taxon>
        <taxon>Lysobacterales</taxon>
        <taxon>Lysobacteraceae</taxon>
        <taxon>Xanthomonas</taxon>
    </lineage>
</organism>
<dbReference type="OrthoDB" id="5948193at2"/>
<feature type="domain" description="XAC0095-like" evidence="1">
    <location>
        <begin position="16"/>
        <end position="82"/>
    </location>
</feature>
<gene>
    <name evidence="2" type="ORF">XsacCFBP4641_10840</name>
</gene>
<dbReference type="AlphaFoldDB" id="A0A2P5Z3A0"/>
<reference evidence="2 3" key="1">
    <citation type="submission" date="2016-08" db="EMBL/GenBank/DDBJ databases">
        <authorList>
            <person name="Seilhamer J.J."/>
        </authorList>
    </citation>
    <scope>NUCLEOTIDE SEQUENCE [LARGE SCALE GENOMIC DNA]</scope>
    <source>
        <strain evidence="2 3">CFBP4641</strain>
    </source>
</reference>
<sequence>MEAAAMSDDNVDFEATGYFLPEESQFRLVRLGEHIRFLARLARPRSADEEREIAAIARTGELSACMELLAEQVELVLREISWPGLQQSSYSRKTRR</sequence>
<dbReference type="EMBL" id="MDEK01000009">
    <property type="protein sequence ID" value="PPU82210.1"/>
    <property type="molecule type" value="Genomic_DNA"/>
</dbReference>
<comment type="caution">
    <text evidence="2">The sequence shown here is derived from an EMBL/GenBank/DDBJ whole genome shotgun (WGS) entry which is preliminary data.</text>
</comment>
<dbReference type="NCBIfam" id="NF047335">
    <property type="entry name" value="T3SS_XAC0095"/>
    <property type="match status" value="1"/>
</dbReference>
<evidence type="ECO:0000313" key="3">
    <source>
        <dbReference type="Proteomes" id="UP000247346"/>
    </source>
</evidence>